<reference evidence="1" key="2">
    <citation type="journal article" date="2015" name="Data Brief">
        <title>Shoot transcriptome of the giant reed, Arundo donax.</title>
        <authorList>
            <person name="Barrero R.A."/>
            <person name="Guerrero F.D."/>
            <person name="Moolhuijzen P."/>
            <person name="Goolsby J.A."/>
            <person name="Tidwell J."/>
            <person name="Bellgard S.E."/>
            <person name="Bellgard M.I."/>
        </authorList>
    </citation>
    <scope>NUCLEOTIDE SEQUENCE</scope>
    <source>
        <tissue evidence="1">Shoot tissue taken approximately 20 cm above the soil surface</tissue>
    </source>
</reference>
<sequence length="63" mass="7262">MCVPIKYVNPWYVPPAAYSIPLLGLSNVSRIRNKLIKCKESLRLTKREITVQQLQFSQQLSLS</sequence>
<evidence type="ECO:0000313" key="1">
    <source>
        <dbReference type="EMBL" id="JAD42857.1"/>
    </source>
</evidence>
<protein>
    <submittedName>
        <fullName evidence="1">Uncharacterized protein</fullName>
    </submittedName>
</protein>
<proteinExistence type="predicted"/>
<dbReference type="AlphaFoldDB" id="A0A0A9A742"/>
<reference evidence="1" key="1">
    <citation type="submission" date="2014-09" db="EMBL/GenBank/DDBJ databases">
        <authorList>
            <person name="Magalhaes I.L.F."/>
            <person name="Oliveira U."/>
            <person name="Santos F.R."/>
            <person name="Vidigal T.H.D.A."/>
            <person name="Brescovit A.D."/>
            <person name="Santos A.J."/>
        </authorList>
    </citation>
    <scope>NUCLEOTIDE SEQUENCE</scope>
    <source>
        <tissue evidence="1">Shoot tissue taken approximately 20 cm above the soil surface</tissue>
    </source>
</reference>
<organism evidence="1">
    <name type="scientific">Arundo donax</name>
    <name type="common">Giant reed</name>
    <name type="synonym">Donax arundinaceus</name>
    <dbReference type="NCBI Taxonomy" id="35708"/>
    <lineage>
        <taxon>Eukaryota</taxon>
        <taxon>Viridiplantae</taxon>
        <taxon>Streptophyta</taxon>
        <taxon>Embryophyta</taxon>
        <taxon>Tracheophyta</taxon>
        <taxon>Spermatophyta</taxon>
        <taxon>Magnoliopsida</taxon>
        <taxon>Liliopsida</taxon>
        <taxon>Poales</taxon>
        <taxon>Poaceae</taxon>
        <taxon>PACMAD clade</taxon>
        <taxon>Arundinoideae</taxon>
        <taxon>Arundineae</taxon>
        <taxon>Arundo</taxon>
    </lineage>
</organism>
<accession>A0A0A9A742</accession>
<name>A0A0A9A742_ARUDO</name>
<dbReference type="EMBL" id="GBRH01255038">
    <property type="protein sequence ID" value="JAD42857.1"/>
    <property type="molecule type" value="Transcribed_RNA"/>
</dbReference>